<keyword evidence="3" id="KW-1185">Reference proteome</keyword>
<evidence type="ECO:0000313" key="3">
    <source>
        <dbReference type="Proteomes" id="UP000183997"/>
    </source>
</evidence>
<dbReference type="Proteomes" id="UP000183997">
    <property type="component" value="Unassembled WGS sequence"/>
</dbReference>
<evidence type="ECO:0000256" key="1">
    <source>
        <dbReference type="SAM" id="MobiDB-lite"/>
    </source>
</evidence>
<feature type="non-terminal residue" evidence="2">
    <location>
        <position position="1"/>
    </location>
</feature>
<evidence type="ECO:0000313" key="2">
    <source>
        <dbReference type="EMBL" id="SHL04534.1"/>
    </source>
</evidence>
<organism evidence="2 3">
    <name type="scientific">Desulforamulus aeronauticus DSM 10349</name>
    <dbReference type="NCBI Taxonomy" id="1121421"/>
    <lineage>
        <taxon>Bacteria</taxon>
        <taxon>Bacillati</taxon>
        <taxon>Bacillota</taxon>
        <taxon>Clostridia</taxon>
        <taxon>Eubacteriales</taxon>
        <taxon>Peptococcaceae</taxon>
        <taxon>Desulforamulus</taxon>
    </lineage>
</organism>
<proteinExistence type="predicted"/>
<name>A0A1M6XEX7_9FIRM</name>
<accession>A0A1M6XEX7</accession>
<feature type="compositionally biased region" description="Basic and acidic residues" evidence="1">
    <location>
        <begin position="100"/>
        <end position="122"/>
    </location>
</feature>
<reference evidence="3" key="1">
    <citation type="submission" date="2016-11" db="EMBL/GenBank/DDBJ databases">
        <authorList>
            <person name="Varghese N."/>
            <person name="Submissions S."/>
        </authorList>
    </citation>
    <scope>NUCLEOTIDE SEQUENCE [LARGE SCALE GENOMIC DNA]</scope>
    <source>
        <strain evidence="3">DSM 10349</strain>
    </source>
</reference>
<feature type="region of interest" description="Disordered" evidence="1">
    <location>
        <begin position="91"/>
        <end position="122"/>
    </location>
</feature>
<sequence>LFSGKYSDQWNRGGAFAEAARIGAEIARTTALPSNGKVAFVPAIAGAAVAPEAIAAAAALGTAATAATVKLAQDVYDRFFAEYNGSEEKEYKTKKKVKGKQKDDIPDRFKGEKPYKGEAGKETAKRVLEKYGEWNPNRTGPGTDFNKLKKYFDTHFD</sequence>
<gene>
    <name evidence="2" type="ORF">SAMN02745123_04013</name>
</gene>
<protein>
    <submittedName>
        <fullName evidence="2">Uncharacterized protein</fullName>
    </submittedName>
</protein>
<dbReference type="RefSeq" id="WP_207650524.1">
    <property type="nucleotide sequence ID" value="NZ_FRAR01000045.1"/>
</dbReference>
<dbReference type="AlphaFoldDB" id="A0A1M6XEX7"/>
<dbReference type="EMBL" id="FRAR01000045">
    <property type="protein sequence ID" value="SHL04534.1"/>
    <property type="molecule type" value="Genomic_DNA"/>
</dbReference>